<dbReference type="InterPro" id="IPR018060">
    <property type="entry name" value="HTH_AraC"/>
</dbReference>
<dbReference type="InterPro" id="IPR050204">
    <property type="entry name" value="AraC_XylS_family_regulators"/>
</dbReference>
<dbReference type="Pfam" id="PF12833">
    <property type="entry name" value="HTH_18"/>
    <property type="match status" value="1"/>
</dbReference>
<proteinExistence type="predicted"/>
<dbReference type="Gene3D" id="1.10.10.60">
    <property type="entry name" value="Homeodomain-like"/>
    <property type="match status" value="1"/>
</dbReference>
<comment type="caution">
    <text evidence="5">The sequence shown here is derived from an EMBL/GenBank/DDBJ whole genome shotgun (WGS) entry which is preliminary data.</text>
</comment>
<dbReference type="RefSeq" id="WP_279991682.1">
    <property type="nucleotide sequence ID" value="NZ_JAOBZK010000033.1"/>
</dbReference>
<evidence type="ECO:0000313" key="6">
    <source>
        <dbReference type="Proteomes" id="UP001158644"/>
    </source>
</evidence>
<evidence type="ECO:0000256" key="2">
    <source>
        <dbReference type="ARBA" id="ARBA00023125"/>
    </source>
</evidence>
<dbReference type="InterPro" id="IPR009057">
    <property type="entry name" value="Homeodomain-like_sf"/>
</dbReference>
<evidence type="ECO:0000259" key="4">
    <source>
        <dbReference type="PROSITE" id="PS01124"/>
    </source>
</evidence>
<evidence type="ECO:0000256" key="1">
    <source>
        <dbReference type="ARBA" id="ARBA00023015"/>
    </source>
</evidence>
<dbReference type="AlphaFoldDB" id="A0ABD4Z0B9"/>
<organism evidence="5 6">
    <name type="scientific">Achromobacter mucicolens</name>
    <dbReference type="NCBI Taxonomy" id="1389922"/>
    <lineage>
        <taxon>Bacteria</taxon>
        <taxon>Pseudomonadati</taxon>
        <taxon>Pseudomonadota</taxon>
        <taxon>Betaproteobacteria</taxon>
        <taxon>Burkholderiales</taxon>
        <taxon>Alcaligenaceae</taxon>
        <taxon>Achromobacter</taxon>
    </lineage>
</organism>
<reference evidence="5 6" key="1">
    <citation type="submission" date="2022-09" db="EMBL/GenBank/DDBJ databases">
        <title>Intensive care unit water sources are persistently colonized with multi-drug resistant bacteria and are the site of extensive horizontal gene transfer of antibiotic resistance genes.</title>
        <authorList>
            <person name="Diorio-Toth L."/>
        </authorList>
    </citation>
    <scope>NUCLEOTIDE SEQUENCE [LARGE SCALE GENOMIC DNA]</scope>
    <source>
        <strain evidence="5 6">GD03967</strain>
    </source>
</reference>
<evidence type="ECO:0000256" key="3">
    <source>
        <dbReference type="ARBA" id="ARBA00023163"/>
    </source>
</evidence>
<protein>
    <submittedName>
        <fullName evidence="5">AraC family transcriptional regulator</fullName>
    </submittedName>
</protein>
<dbReference type="InterPro" id="IPR020449">
    <property type="entry name" value="Tscrpt_reg_AraC-type_HTH"/>
</dbReference>
<dbReference type="GO" id="GO:0006355">
    <property type="term" value="P:regulation of DNA-templated transcription"/>
    <property type="evidence" value="ECO:0007669"/>
    <property type="project" value="UniProtKB-ARBA"/>
</dbReference>
<dbReference type="GO" id="GO:0003677">
    <property type="term" value="F:DNA binding"/>
    <property type="evidence" value="ECO:0007669"/>
    <property type="project" value="UniProtKB-KW"/>
</dbReference>
<sequence>MSDDFAAHIDGFAALSAIAPVPMSTVPSLDPYTAPAKPHEWWRGTLPTVPATQDWENVIQCVVRVEEGVSVVVLDGCASRALTIPAPGAPVFGMQVWLEGDALLALEGGKPLKVSGGTALLFNHEQPVGWTTHVYAKRRVRMLDIRYTPDALARAGDSAPIALLTQRFRHDVSVPSHGSLVATLDAPASLLTLASEVSRDAPAAPEARRIWYRAKSLEMLAAFVQLLSAPPVLQGPAAEERRQVQQACLLLRERCSEHWPPGRVARMVGLSERRLQELMRENVGRSVHAYLSDVRLMRASELLRSGMSVTQVAGDLGYSSLSHFSKIFKARYGASPRSWYG</sequence>
<dbReference type="PRINTS" id="PR00032">
    <property type="entry name" value="HTHARAC"/>
</dbReference>
<accession>A0ABD4Z0B9</accession>
<dbReference type="SMART" id="SM00342">
    <property type="entry name" value="HTH_ARAC"/>
    <property type="match status" value="1"/>
</dbReference>
<keyword evidence="3" id="KW-0804">Transcription</keyword>
<name>A0ABD4Z0B9_9BURK</name>
<evidence type="ECO:0000313" key="5">
    <source>
        <dbReference type="EMBL" id="MDH1180534.1"/>
    </source>
</evidence>
<feature type="domain" description="HTH araC/xylS-type" evidence="4">
    <location>
        <begin position="245"/>
        <end position="341"/>
    </location>
</feature>
<dbReference type="SUPFAM" id="SSF46689">
    <property type="entry name" value="Homeodomain-like"/>
    <property type="match status" value="2"/>
</dbReference>
<dbReference type="PANTHER" id="PTHR46796">
    <property type="entry name" value="HTH-TYPE TRANSCRIPTIONAL ACTIVATOR RHAS-RELATED"/>
    <property type="match status" value="1"/>
</dbReference>
<gene>
    <name evidence="5" type="ORF">N5C72_20845</name>
</gene>
<keyword evidence="1" id="KW-0805">Transcription regulation</keyword>
<dbReference type="Proteomes" id="UP001158644">
    <property type="component" value="Unassembled WGS sequence"/>
</dbReference>
<keyword evidence="2" id="KW-0238">DNA-binding</keyword>
<dbReference type="EMBL" id="JAOBZK010000033">
    <property type="protein sequence ID" value="MDH1180534.1"/>
    <property type="molecule type" value="Genomic_DNA"/>
</dbReference>
<dbReference type="PROSITE" id="PS01124">
    <property type="entry name" value="HTH_ARAC_FAMILY_2"/>
    <property type="match status" value="1"/>
</dbReference>